<evidence type="ECO:0000313" key="10">
    <source>
        <dbReference type="Proteomes" id="UP000245839"/>
    </source>
</evidence>
<dbReference type="GO" id="GO:0000287">
    <property type="term" value="F:magnesium ion binding"/>
    <property type="evidence" value="ECO:0007669"/>
    <property type="project" value="TreeGrafter"/>
</dbReference>
<dbReference type="Pfam" id="PF03328">
    <property type="entry name" value="HpcH_HpaI"/>
    <property type="match status" value="1"/>
</dbReference>
<dbReference type="Proteomes" id="UP000245839">
    <property type="component" value="Unassembled WGS sequence"/>
</dbReference>
<dbReference type="GO" id="GO:0016829">
    <property type="term" value="F:lyase activity"/>
    <property type="evidence" value="ECO:0007669"/>
    <property type="project" value="UniProtKB-KW"/>
</dbReference>
<feature type="binding site" evidence="5">
    <location>
        <position position="115"/>
    </location>
    <ligand>
        <name>substrate</name>
    </ligand>
</feature>
<dbReference type="Proteomes" id="UP000251571">
    <property type="component" value="Unassembled WGS sequence"/>
</dbReference>
<dbReference type="SUPFAM" id="SSF51621">
    <property type="entry name" value="Phosphoenolpyruvate/pyruvate domain"/>
    <property type="match status" value="1"/>
</dbReference>
<dbReference type="PANTHER" id="PTHR32308">
    <property type="entry name" value="LYASE BETA SUBUNIT, PUTATIVE (AFU_ORTHOLOGUE AFUA_4G13030)-RELATED"/>
    <property type="match status" value="1"/>
</dbReference>
<evidence type="ECO:0000256" key="6">
    <source>
        <dbReference type="PIRSR" id="PIRSR015582-2"/>
    </source>
</evidence>
<dbReference type="InterPro" id="IPR011206">
    <property type="entry name" value="Citrate_lyase_beta/mcl1/mcl2"/>
</dbReference>
<name>A0A2Y9B1K7_9RHOB</name>
<sequence length="267" mass="28555">MRVPVTYLFVPADRPERFAKALASGADRVILDLEDAVRPEAKAAARDAIRAADLDWTRVVVRVNPASSAHWEEDLDTVAACGAAAVMVPKAERAADLAEARERAGDGAVLLPQVETARGLEAVDELLTAPGVNRLVFGHLDFALDLGAATDWEALLLARQLLVWRSRLAGRDAPVDSVTPELDEDAVRSDAKRAARLGFGGKLLIHPRQVAPTAAVFSPGEDDVLWARRVIAAVDGGSRGAVALDGRMIDKPVEDAARRILARANTE</sequence>
<keyword evidence="4 6" id="KW-0460">Magnesium</keyword>
<dbReference type="OrthoDB" id="9800547at2"/>
<accession>A0A2Y9B1K7</accession>
<evidence type="ECO:0000256" key="4">
    <source>
        <dbReference type="ARBA" id="ARBA00022842"/>
    </source>
</evidence>
<dbReference type="InterPro" id="IPR015813">
    <property type="entry name" value="Pyrv/PenolPyrv_kinase-like_dom"/>
</dbReference>
<dbReference type="EMBL" id="UETC01000013">
    <property type="protein sequence ID" value="SSA50331.1"/>
    <property type="molecule type" value="Genomic_DNA"/>
</dbReference>
<dbReference type="PIRSF" id="PIRSF015582">
    <property type="entry name" value="Cit_lyase_B"/>
    <property type="match status" value="1"/>
</dbReference>
<reference evidence="9 11" key="1">
    <citation type="submission" date="2016-10" db="EMBL/GenBank/DDBJ databases">
        <authorList>
            <person name="Cai Z."/>
        </authorList>
    </citation>
    <scope>NUCLEOTIDE SEQUENCE [LARGE SCALE GENOMIC DNA]</scope>
    <source>
        <strain evidence="9 11">DSM 25227</strain>
    </source>
</reference>
<feature type="binding site" evidence="6">
    <location>
        <position position="141"/>
    </location>
    <ligand>
        <name>Mg(2+)</name>
        <dbReference type="ChEBI" id="CHEBI:18420"/>
    </ligand>
</feature>
<dbReference type="Gene3D" id="3.20.20.60">
    <property type="entry name" value="Phosphoenolpyruvate-binding domains"/>
    <property type="match status" value="1"/>
</dbReference>
<evidence type="ECO:0000256" key="3">
    <source>
        <dbReference type="ARBA" id="ARBA00022723"/>
    </source>
</evidence>
<evidence type="ECO:0000313" key="9">
    <source>
        <dbReference type="EMBL" id="SSA50331.1"/>
    </source>
</evidence>
<evidence type="ECO:0000256" key="2">
    <source>
        <dbReference type="ARBA" id="ARBA00005568"/>
    </source>
</evidence>
<gene>
    <name evidence="8" type="ORF">BCF38_11349</name>
    <name evidence="9" type="ORF">SAMN05421539_11349</name>
</gene>
<evidence type="ECO:0000256" key="1">
    <source>
        <dbReference type="ARBA" id="ARBA00001946"/>
    </source>
</evidence>
<evidence type="ECO:0000256" key="5">
    <source>
        <dbReference type="PIRSR" id="PIRSR015582-1"/>
    </source>
</evidence>
<evidence type="ECO:0000259" key="7">
    <source>
        <dbReference type="Pfam" id="PF03328"/>
    </source>
</evidence>
<dbReference type="PANTHER" id="PTHR32308:SF10">
    <property type="entry name" value="CITRATE LYASE SUBUNIT BETA"/>
    <property type="match status" value="1"/>
</dbReference>
<organism evidence="9 11">
    <name type="scientific">Jannaschia seohaensis</name>
    <dbReference type="NCBI Taxonomy" id="475081"/>
    <lineage>
        <taxon>Bacteria</taxon>
        <taxon>Pseudomonadati</taxon>
        <taxon>Pseudomonadota</taxon>
        <taxon>Alphaproteobacteria</taxon>
        <taxon>Rhodobacterales</taxon>
        <taxon>Roseobacteraceae</taxon>
        <taxon>Jannaschia</taxon>
    </lineage>
</organism>
<evidence type="ECO:0000313" key="8">
    <source>
        <dbReference type="EMBL" id="PWJ13818.1"/>
    </source>
</evidence>
<comment type="similarity">
    <text evidence="2">Belongs to the HpcH/HpaI aldolase family.</text>
</comment>
<comment type="cofactor">
    <cofactor evidence="1">
        <name>Mg(2+)</name>
        <dbReference type="ChEBI" id="CHEBI:18420"/>
    </cofactor>
</comment>
<dbReference type="InterPro" id="IPR005000">
    <property type="entry name" value="Aldolase/citrate-lyase_domain"/>
</dbReference>
<feature type="binding site" evidence="5">
    <location>
        <position position="62"/>
    </location>
    <ligand>
        <name>substrate</name>
    </ligand>
</feature>
<feature type="binding site" evidence="6">
    <location>
        <position position="115"/>
    </location>
    <ligand>
        <name>Mg(2+)</name>
        <dbReference type="ChEBI" id="CHEBI:18420"/>
    </ligand>
</feature>
<proteinExistence type="inferred from homology"/>
<dbReference type="InterPro" id="IPR040442">
    <property type="entry name" value="Pyrv_kinase-like_dom_sf"/>
</dbReference>
<dbReference type="EMBL" id="QGDJ01000013">
    <property type="protein sequence ID" value="PWJ13818.1"/>
    <property type="molecule type" value="Genomic_DNA"/>
</dbReference>
<protein>
    <submittedName>
        <fullName evidence="9">Citrate lyase subunit beta / citryl-CoA lyase</fullName>
    </submittedName>
    <submittedName>
        <fullName evidence="8">Citrate lyase subunit beta/citryl-CoA lyase</fullName>
    </submittedName>
</protein>
<evidence type="ECO:0000313" key="11">
    <source>
        <dbReference type="Proteomes" id="UP000251571"/>
    </source>
</evidence>
<reference evidence="8 10" key="2">
    <citation type="submission" date="2018-03" db="EMBL/GenBank/DDBJ databases">
        <title>Genomic Encyclopedia of Archaeal and Bacterial Type Strains, Phase II (KMG-II): from individual species to whole genera.</title>
        <authorList>
            <person name="Goeker M."/>
        </authorList>
    </citation>
    <scope>NUCLEOTIDE SEQUENCE [LARGE SCALE GENOMIC DNA]</scope>
    <source>
        <strain evidence="8 10">DSM 25227</strain>
    </source>
</reference>
<keyword evidence="10" id="KW-1185">Reference proteome</keyword>
<dbReference type="GO" id="GO:0006107">
    <property type="term" value="P:oxaloacetate metabolic process"/>
    <property type="evidence" value="ECO:0007669"/>
    <property type="project" value="TreeGrafter"/>
</dbReference>
<dbReference type="AlphaFoldDB" id="A0A2Y9B1K7"/>
<keyword evidence="3 6" id="KW-0479">Metal-binding</keyword>
<dbReference type="RefSeq" id="WP_109565874.1">
    <property type="nucleotide sequence ID" value="NZ_QGDJ01000013.1"/>
</dbReference>
<keyword evidence="9" id="KW-0456">Lyase</keyword>
<feature type="domain" description="HpcH/HpaI aldolase/citrate lyase" evidence="7">
    <location>
        <begin position="7"/>
        <end position="207"/>
    </location>
</feature>